<organism evidence="2 3">
    <name type="scientific">Polyplax serrata</name>
    <name type="common">Common mouse louse</name>
    <dbReference type="NCBI Taxonomy" id="468196"/>
    <lineage>
        <taxon>Eukaryota</taxon>
        <taxon>Metazoa</taxon>
        <taxon>Ecdysozoa</taxon>
        <taxon>Arthropoda</taxon>
        <taxon>Hexapoda</taxon>
        <taxon>Insecta</taxon>
        <taxon>Pterygota</taxon>
        <taxon>Neoptera</taxon>
        <taxon>Paraneoptera</taxon>
        <taxon>Psocodea</taxon>
        <taxon>Troctomorpha</taxon>
        <taxon>Phthiraptera</taxon>
        <taxon>Anoplura</taxon>
        <taxon>Polyplacidae</taxon>
        <taxon>Polyplax</taxon>
    </lineage>
</organism>
<evidence type="ECO:0000256" key="1">
    <source>
        <dbReference type="SAM" id="SignalP"/>
    </source>
</evidence>
<name>A0AAN8NNL8_POLSC</name>
<accession>A0AAN8NNL8</accession>
<reference evidence="2 3" key="1">
    <citation type="submission" date="2023-10" db="EMBL/GenBank/DDBJ databases">
        <title>Genomes of two closely related lineages of the louse Polyplax serrata with different host specificities.</title>
        <authorList>
            <person name="Martinu J."/>
            <person name="Tarabai H."/>
            <person name="Stefka J."/>
            <person name="Hypsa V."/>
        </authorList>
    </citation>
    <scope>NUCLEOTIDE SEQUENCE [LARGE SCALE GENOMIC DNA]</scope>
    <source>
        <strain evidence="2">HR10_N</strain>
    </source>
</reference>
<feature type="signal peptide" evidence="1">
    <location>
        <begin position="1"/>
        <end position="17"/>
    </location>
</feature>
<proteinExistence type="predicted"/>
<protein>
    <submittedName>
        <fullName evidence="2">Uncharacterized protein</fullName>
    </submittedName>
</protein>
<evidence type="ECO:0000313" key="3">
    <source>
        <dbReference type="Proteomes" id="UP001372834"/>
    </source>
</evidence>
<comment type="caution">
    <text evidence="2">The sequence shown here is derived from an EMBL/GenBank/DDBJ whole genome shotgun (WGS) entry which is preliminary data.</text>
</comment>
<sequence>MLVLGIAVLAALGQIDAFECKPRSQVVVPRCGRLCTPADSFRYGELPAGSVMSRDVYAREKYPVVLKTHRSENRIPVVTSHLQAPVQERPPVHLPAKIPPPRTISHCCTCYKTVLRPHVEDHIITIPSIQQFIETTHSPVVESIHYETSQKPRRNVNSEIVFGALDGPPPSAASPGIQLSRVSGFEFPQMRSLRFPRGSTLRSLGLPQLRVIEIPQLESFRVPTAQTFKSNCFSI</sequence>
<gene>
    <name evidence="2" type="ORF">RUM43_008962</name>
</gene>
<evidence type="ECO:0000313" key="2">
    <source>
        <dbReference type="EMBL" id="KAK6623110.1"/>
    </source>
</evidence>
<dbReference type="EMBL" id="JAWJWE010000038">
    <property type="protein sequence ID" value="KAK6623110.1"/>
    <property type="molecule type" value="Genomic_DNA"/>
</dbReference>
<keyword evidence="1" id="KW-0732">Signal</keyword>
<dbReference type="Proteomes" id="UP001372834">
    <property type="component" value="Unassembled WGS sequence"/>
</dbReference>
<dbReference type="AlphaFoldDB" id="A0AAN8NNL8"/>
<feature type="chain" id="PRO_5043005714" evidence="1">
    <location>
        <begin position="18"/>
        <end position="235"/>
    </location>
</feature>